<reference evidence="1 2" key="1">
    <citation type="journal article" date="2015" name="Genome Biol. Evol.">
        <title>Comparative Genomics of a Bacterivorous Green Alga Reveals Evolutionary Causalities and Consequences of Phago-Mixotrophic Mode of Nutrition.</title>
        <authorList>
            <person name="Burns J.A."/>
            <person name="Paasch A."/>
            <person name="Narechania A."/>
            <person name="Kim E."/>
        </authorList>
    </citation>
    <scope>NUCLEOTIDE SEQUENCE [LARGE SCALE GENOMIC DNA]</scope>
    <source>
        <strain evidence="1 2">PLY_AMNH</strain>
    </source>
</reference>
<evidence type="ECO:0000313" key="2">
    <source>
        <dbReference type="Proteomes" id="UP001190700"/>
    </source>
</evidence>
<organism evidence="1 2">
    <name type="scientific">Cymbomonas tetramitiformis</name>
    <dbReference type="NCBI Taxonomy" id="36881"/>
    <lineage>
        <taxon>Eukaryota</taxon>
        <taxon>Viridiplantae</taxon>
        <taxon>Chlorophyta</taxon>
        <taxon>Pyramimonadophyceae</taxon>
        <taxon>Pyramimonadales</taxon>
        <taxon>Pyramimonadaceae</taxon>
        <taxon>Cymbomonas</taxon>
    </lineage>
</organism>
<name>A0AAE0BQN5_9CHLO</name>
<protein>
    <submittedName>
        <fullName evidence="1">Uncharacterized protein</fullName>
    </submittedName>
</protein>
<accession>A0AAE0BQN5</accession>
<dbReference type="EMBL" id="LGRX02033502">
    <property type="protein sequence ID" value="KAK3240991.1"/>
    <property type="molecule type" value="Genomic_DNA"/>
</dbReference>
<dbReference type="AlphaFoldDB" id="A0AAE0BQN5"/>
<proteinExistence type="predicted"/>
<sequence>MGMTFWINLGGLAGDAEFDKVDTYLRMIIEKQVSLKEGGNMISQFKKERMVQKHLVSAVGLETWDQFKTEFTTYWSSQENQALIGTLAIREGGAPGGVEEVPR</sequence>
<gene>
    <name evidence="1" type="ORF">CYMTET_49218</name>
</gene>
<keyword evidence="2" id="KW-1185">Reference proteome</keyword>
<dbReference type="Proteomes" id="UP001190700">
    <property type="component" value="Unassembled WGS sequence"/>
</dbReference>
<evidence type="ECO:0000313" key="1">
    <source>
        <dbReference type="EMBL" id="KAK3240991.1"/>
    </source>
</evidence>
<comment type="caution">
    <text evidence="1">The sequence shown here is derived from an EMBL/GenBank/DDBJ whole genome shotgun (WGS) entry which is preliminary data.</text>
</comment>